<dbReference type="GO" id="GO:0005829">
    <property type="term" value="C:cytosol"/>
    <property type="evidence" value="ECO:0007669"/>
    <property type="project" value="TreeGrafter"/>
</dbReference>
<dbReference type="GO" id="GO:0050661">
    <property type="term" value="F:NADP binding"/>
    <property type="evidence" value="ECO:0007669"/>
    <property type="project" value="TreeGrafter"/>
</dbReference>
<dbReference type="InterPro" id="IPR036291">
    <property type="entry name" value="NAD(P)-bd_dom_sf"/>
</dbReference>
<evidence type="ECO:0000259" key="9">
    <source>
        <dbReference type="Pfam" id="PF18317"/>
    </source>
</evidence>
<evidence type="ECO:0000259" key="7">
    <source>
        <dbReference type="Pfam" id="PF01488"/>
    </source>
</evidence>
<evidence type="ECO:0000256" key="3">
    <source>
        <dbReference type="ARBA" id="ARBA00022857"/>
    </source>
</evidence>
<dbReference type="Proteomes" id="UP000322080">
    <property type="component" value="Unassembled WGS sequence"/>
</dbReference>
<evidence type="ECO:0000256" key="6">
    <source>
        <dbReference type="ARBA" id="ARBA00049442"/>
    </source>
</evidence>
<dbReference type="GO" id="GO:0019632">
    <property type="term" value="P:shikimate metabolic process"/>
    <property type="evidence" value="ECO:0007669"/>
    <property type="project" value="TreeGrafter"/>
</dbReference>
<comment type="catalytic activity">
    <reaction evidence="6">
        <text>shikimate + NADP(+) = 3-dehydroshikimate + NADPH + H(+)</text>
        <dbReference type="Rhea" id="RHEA:17737"/>
        <dbReference type="ChEBI" id="CHEBI:15378"/>
        <dbReference type="ChEBI" id="CHEBI:16630"/>
        <dbReference type="ChEBI" id="CHEBI:36208"/>
        <dbReference type="ChEBI" id="CHEBI:57783"/>
        <dbReference type="ChEBI" id="CHEBI:58349"/>
        <dbReference type="EC" id="1.1.1.25"/>
    </reaction>
</comment>
<dbReference type="GO" id="GO:0009073">
    <property type="term" value="P:aromatic amino acid family biosynthetic process"/>
    <property type="evidence" value="ECO:0007669"/>
    <property type="project" value="UniProtKB-KW"/>
</dbReference>
<protein>
    <recommendedName>
        <fullName evidence="2">shikimate dehydrogenase (NADP(+))</fullName>
        <ecNumber evidence="2">1.1.1.25</ecNumber>
    </recommendedName>
</protein>
<evidence type="ECO:0000313" key="10">
    <source>
        <dbReference type="EMBL" id="TYB77729.1"/>
    </source>
</evidence>
<dbReference type="SUPFAM" id="SSF53223">
    <property type="entry name" value="Aminoacid dehydrogenase-like, N-terminal domain"/>
    <property type="match status" value="1"/>
</dbReference>
<dbReference type="AlphaFoldDB" id="A0A5D0R9E7"/>
<dbReference type="Pfam" id="PF01488">
    <property type="entry name" value="Shikimate_DH"/>
    <property type="match status" value="1"/>
</dbReference>
<dbReference type="EC" id="1.1.1.25" evidence="2"/>
<dbReference type="InterPro" id="IPR022893">
    <property type="entry name" value="Shikimate_DH_fam"/>
</dbReference>
<comment type="pathway">
    <text evidence="1">Metabolic intermediate biosynthesis; chorismate biosynthesis; chorismate from D-erythrose 4-phosphate and phosphoenolpyruvate: step 4/7.</text>
</comment>
<dbReference type="InterPro" id="IPR013708">
    <property type="entry name" value="Shikimate_DH-bd_N"/>
</dbReference>
<dbReference type="Pfam" id="PF08501">
    <property type="entry name" value="Shikimate_dh_N"/>
    <property type="match status" value="1"/>
</dbReference>
<comment type="caution">
    <text evidence="10">The sequence shown here is derived from an EMBL/GenBank/DDBJ whole genome shotgun (WGS) entry which is preliminary data.</text>
</comment>
<dbReference type="NCBIfam" id="NF001312">
    <property type="entry name" value="PRK00258.1-4"/>
    <property type="match status" value="1"/>
</dbReference>
<dbReference type="PANTHER" id="PTHR21089">
    <property type="entry name" value="SHIKIMATE DEHYDROGENASE"/>
    <property type="match status" value="1"/>
</dbReference>
<evidence type="ECO:0000256" key="5">
    <source>
        <dbReference type="ARBA" id="ARBA00023141"/>
    </source>
</evidence>
<dbReference type="PANTHER" id="PTHR21089:SF1">
    <property type="entry name" value="BIFUNCTIONAL 3-DEHYDROQUINATE DEHYDRATASE_SHIKIMATE DEHYDROGENASE, CHLOROPLASTIC"/>
    <property type="match status" value="1"/>
</dbReference>
<keyword evidence="5" id="KW-0057">Aromatic amino acid biosynthesis</keyword>
<name>A0A5D0R9E7_9RHOB</name>
<evidence type="ECO:0000256" key="2">
    <source>
        <dbReference type="ARBA" id="ARBA00012962"/>
    </source>
</evidence>
<keyword evidence="5" id="KW-0028">Amino-acid biosynthesis</keyword>
<reference evidence="10 11" key="1">
    <citation type="submission" date="2019-08" db="EMBL/GenBank/DDBJ databases">
        <title>Identification of a novel species of the genus Boseongicola.</title>
        <authorList>
            <person name="Zhang X.-Q."/>
        </authorList>
    </citation>
    <scope>NUCLEOTIDE SEQUENCE [LARGE SCALE GENOMIC DNA]</scope>
    <source>
        <strain evidence="10 11">HY14</strain>
    </source>
</reference>
<accession>A0A5D0R9E7</accession>
<dbReference type="Gene3D" id="3.40.50.10860">
    <property type="entry name" value="Leucine Dehydrogenase, chain A, domain 1"/>
    <property type="match status" value="1"/>
</dbReference>
<evidence type="ECO:0000256" key="4">
    <source>
        <dbReference type="ARBA" id="ARBA00023002"/>
    </source>
</evidence>
<dbReference type="GO" id="GO:0009423">
    <property type="term" value="P:chorismate biosynthetic process"/>
    <property type="evidence" value="ECO:0007669"/>
    <property type="project" value="UniProtKB-UniPathway"/>
</dbReference>
<keyword evidence="3" id="KW-0521">NADP</keyword>
<dbReference type="GO" id="GO:0004764">
    <property type="term" value="F:shikimate 3-dehydrogenase (NADP+) activity"/>
    <property type="evidence" value="ECO:0007669"/>
    <property type="project" value="UniProtKB-EC"/>
</dbReference>
<sequence>MTIKGTPLAGVLQSPEEPGTVSPIYDHWLSVTGAVGRYVPLTIRPDDLGDVMRLLPKIGFVGLNITGPFQHMILEHADIITDRAALMSGANTIIFRPDRKIHADNTDGYGFIENIRQHAPGWNPKAGPAAVFGAGRTAREVVTALLEVGVDEIRIANRTRPRAEALRSEFGMRIVVHDWVKAGNILDGAMTVVNATPLGARGKPEMRVPLDALARGAVVNDLVVNPPMTRLLSAAIEAGCYPVDGVGMMLYQAAPSFERWFGHKPEVDQAARHAVLSQFSE</sequence>
<dbReference type="Gene3D" id="3.40.50.720">
    <property type="entry name" value="NAD(P)-binding Rossmann-like Domain"/>
    <property type="match status" value="1"/>
</dbReference>
<organism evidence="10 11">
    <name type="scientific">Maritimibacter fusiformis</name>
    <dbReference type="NCBI Taxonomy" id="2603819"/>
    <lineage>
        <taxon>Bacteria</taxon>
        <taxon>Pseudomonadati</taxon>
        <taxon>Pseudomonadota</taxon>
        <taxon>Alphaproteobacteria</taxon>
        <taxon>Rhodobacterales</taxon>
        <taxon>Roseobacteraceae</taxon>
        <taxon>Maritimibacter</taxon>
    </lineage>
</organism>
<feature type="domain" description="Shikimate dehydrogenase substrate binding N-terminal" evidence="8">
    <location>
        <begin position="24"/>
        <end position="93"/>
    </location>
</feature>
<evidence type="ECO:0000313" key="11">
    <source>
        <dbReference type="Proteomes" id="UP000322080"/>
    </source>
</evidence>
<dbReference type="InterPro" id="IPR006151">
    <property type="entry name" value="Shikm_DH/Glu-tRNA_Rdtase"/>
</dbReference>
<proteinExistence type="predicted"/>
<dbReference type="UniPathway" id="UPA00053">
    <property type="reaction ID" value="UER00087"/>
</dbReference>
<dbReference type="Pfam" id="PF18317">
    <property type="entry name" value="SDH_C"/>
    <property type="match status" value="1"/>
</dbReference>
<dbReference type="SUPFAM" id="SSF51735">
    <property type="entry name" value="NAD(P)-binding Rossmann-fold domains"/>
    <property type="match status" value="1"/>
</dbReference>
<evidence type="ECO:0000256" key="1">
    <source>
        <dbReference type="ARBA" id="ARBA00004871"/>
    </source>
</evidence>
<evidence type="ECO:0000259" key="8">
    <source>
        <dbReference type="Pfam" id="PF08501"/>
    </source>
</evidence>
<feature type="domain" description="SDH C-terminal" evidence="9">
    <location>
        <begin position="245"/>
        <end position="269"/>
    </location>
</feature>
<dbReference type="RefSeq" id="WP_148379767.1">
    <property type="nucleotide sequence ID" value="NZ_VSIY01000015.1"/>
</dbReference>
<dbReference type="CDD" id="cd01065">
    <property type="entry name" value="NAD_bind_Shikimate_DH"/>
    <property type="match status" value="1"/>
</dbReference>
<dbReference type="InterPro" id="IPR046346">
    <property type="entry name" value="Aminoacid_DH-like_N_sf"/>
</dbReference>
<dbReference type="InterPro" id="IPR041121">
    <property type="entry name" value="SDH_C"/>
</dbReference>
<keyword evidence="4 10" id="KW-0560">Oxidoreductase</keyword>
<keyword evidence="11" id="KW-1185">Reference proteome</keyword>
<dbReference type="EMBL" id="VSIY01000015">
    <property type="protein sequence ID" value="TYB77729.1"/>
    <property type="molecule type" value="Genomic_DNA"/>
</dbReference>
<gene>
    <name evidence="10" type="ORF">FVF75_15855</name>
</gene>
<feature type="domain" description="Quinate/shikimate 5-dehydrogenase/glutamyl-tRNA reductase" evidence="7">
    <location>
        <begin position="129"/>
        <end position="196"/>
    </location>
</feature>